<evidence type="ECO:0000256" key="9">
    <source>
        <dbReference type="HAMAP-Rule" id="MF_01148"/>
    </source>
</evidence>
<evidence type="ECO:0000313" key="12">
    <source>
        <dbReference type="Proteomes" id="UP000575898"/>
    </source>
</evidence>
<proteinExistence type="inferred from homology"/>
<evidence type="ECO:0000259" key="10">
    <source>
        <dbReference type="PROSITE" id="PS50263"/>
    </source>
</evidence>
<comment type="function">
    <text evidence="9">Catalyzes the phospholipid dependent N-acylation of the N-terminal cysteine of apolipoprotein, the last step in lipoprotein maturation.</text>
</comment>
<keyword evidence="6 9" id="KW-1133">Transmembrane helix</keyword>
<dbReference type="InterPro" id="IPR003010">
    <property type="entry name" value="C-N_Hydrolase"/>
</dbReference>
<keyword evidence="4 9" id="KW-0808">Transferase</keyword>
<dbReference type="Proteomes" id="UP000575898">
    <property type="component" value="Unassembled WGS sequence"/>
</dbReference>
<comment type="similarity">
    <text evidence="2 9">Belongs to the CN hydrolase family. Apolipoprotein N-acyltransferase subfamily.</text>
</comment>
<dbReference type="InterPro" id="IPR045378">
    <property type="entry name" value="LNT_N"/>
</dbReference>
<dbReference type="CDD" id="cd07571">
    <property type="entry name" value="ALP_N-acyl_transferase"/>
    <property type="match status" value="1"/>
</dbReference>
<dbReference type="RefSeq" id="WP_184036682.1">
    <property type="nucleotide sequence ID" value="NZ_JACHHY010000006.1"/>
</dbReference>
<keyword evidence="12" id="KW-1185">Reference proteome</keyword>
<dbReference type="InterPro" id="IPR036526">
    <property type="entry name" value="C-N_Hydrolase_sf"/>
</dbReference>
<gene>
    <name evidence="9" type="primary">lnt</name>
    <name evidence="11" type="ORF">HNQ59_001314</name>
</gene>
<feature type="domain" description="CN hydrolase" evidence="10">
    <location>
        <begin position="221"/>
        <end position="477"/>
    </location>
</feature>
<dbReference type="UniPathway" id="UPA00666"/>
<feature type="transmembrane region" description="Helical" evidence="9">
    <location>
        <begin position="46"/>
        <end position="68"/>
    </location>
</feature>
<evidence type="ECO:0000256" key="4">
    <source>
        <dbReference type="ARBA" id="ARBA00022679"/>
    </source>
</evidence>
<reference evidence="11 12" key="1">
    <citation type="submission" date="2020-08" db="EMBL/GenBank/DDBJ databases">
        <title>Genomic Encyclopedia of Type Strains, Phase IV (KMG-IV): sequencing the most valuable type-strain genomes for metagenomic binning, comparative biology and taxonomic classification.</title>
        <authorList>
            <person name="Goeker M."/>
        </authorList>
    </citation>
    <scope>NUCLEOTIDE SEQUENCE [LARGE SCALE GENOMIC DNA]</scope>
    <source>
        <strain evidence="11 12">DSM 27165</strain>
    </source>
</reference>
<evidence type="ECO:0000256" key="6">
    <source>
        <dbReference type="ARBA" id="ARBA00022989"/>
    </source>
</evidence>
<dbReference type="GO" id="GO:0005886">
    <property type="term" value="C:plasma membrane"/>
    <property type="evidence" value="ECO:0007669"/>
    <property type="project" value="UniProtKB-SubCell"/>
</dbReference>
<comment type="caution">
    <text evidence="11">The sequence shown here is derived from an EMBL/GenBank/DDBJ whole genome shotgun (WGS) entry which is preliminary data.</text>
</comment>
<comment type="pathway">
    <text evidence="9">Protein modification; lipoprotein biosynthesis (N-acyl transfer).</text>
</comment>
<dbReference type="NCBIfam" id="TIGR00546">
    <property type="entry name" value="lnt"/>
    <property type="match status" value="1"/>
</dbReference>
<evidence type="ECO:0000256" key="1">
    <source>
        <dbReference type="ARBA" id="ARBA00004651"/>
    </source>
</evidence>
<dbReference type="InterPro" id="IPR004563">
    <property type="entry name" value="Apolipo_AcylTrfase"/>
</dbReference>
<evidence type="ECO:0000256" key="5">
    <source>
        <dbReference type="ARBA" id="ARBA00022692"/>
    </source>
</evidence>
<dbReference type="GO" id="GO:0042158">
    <property type="term" value="P:lipoprotein biosynthetic process"/>
    <property type="evidence" value="ECO:0007669"/>
    <property type="project" value="UniProtKB-UniRule"/>
</dbReference>
<keyword evidence="11" id="KW-0449">Lipoprotein</keyword>
<feature type="transmembrane region" description="Helical" evidence="9">
    <location>
        <begin position="740"/>
        <end position="761"/>
    </location>
</feature>
<keyword evidence="8 9" id="KW-0012">Acyltransferase</keyword>
<protein>
    <recommendedName>
        <fullName evidence="9">Apolipoprotein N-acyltransferase</fullName>
        <shortName evidence="9">ALP N-acyltransferase</shortName>
        <ecNumber evidence="9">2.3.1.269</ecNumber>
    </recommendedName>
</protein>
<keyword evidence="3 9" id="KW-1003">Cell membrane</keyword>
<dbReference type="Pfam" id="PF20154">
    <property type="entry name" value="LNT_N"/>
    <property type="match status" value="1"/>
</dbReference>
<organism evidence="11 12">
    <name type="scientific">Chitinivorax tropicus</name>
    <dbReference type="NCBI Taxonomy" id="714531"/>
    <lineage>
        <taxon>Bacteria</taxon>
        <taxon>Pseudomonadati</taxon>
        <taxon>Pseudomonadota</taxon>
        <taxon>Betaproteobacteria</taxon>
        <taxon>Chitinivorax</taxon>
    </lineage>
</organism>
<evidence type="ECO:0000256" key="3">
    <source>
        <dbReference type="ARBA" id="ARBA00022475"/>
    </source>
</evidence>
<dbReference type="PANTHER" id="PTHR38686">
    <property type="entry name" value="APOLIPOPROTEIN N-ACYLTRANSFERASE"/>
    <property type="match status" value="1"/>
</dbReference>
<comment type="subcellular location">
    <subcellularLocation>
        <location evidence="1 9">Cell membrane</location>
        <topology evidence="1 9">Multi-pass membrane protein</topology>
    </subcellularLocation>
</comment>
<evidence type="ECO:0000256" key="2">
    <source>
        <dbReference type="ARBA" id="ARBA00010065"/>
    </source>
</evidence>
<feature type="transmembrane region" description="Helical" evidence="9">
    <location>
        <begin position="80"/>
        <end position="100"/>
    </location>
</feature>
<feature type="transmembrane region" description="Helical" evidence="9">
    <location>
        <begin position="491"/>
        <end position="509"/>
    </location>
</feature>
<dbReference type="EC" id="2.3.1.269" evidence="9"/>
<evidence type="ECO:0000256" key="7">
    <source>
        <dbReference type="ARBA" id="ARBA00023136"/>
    </source>
</evidence>
<accession>A0A840MLL9</accession>
<dbReference type="Gene3D" id="3.60.110.10">
    <property type="entry name" value="Carbon-nitrogen hydrolase"/>
    <property type="match status" value="1"/>
</dbReference>
<sequence length="807" mass="87287">MLIGIIGSSVLCGLYAYGGLGWVLGFVALAPWLCSLNGSKTFGSTLLSGYGMSIAYSLTVFAWFGLAIGDYTKLGQSTGLLVLVLMAPLFQPQILAFALARHWAGRRYGPWVQALAGAAAWVATERLVPKLLGDTLGYGLYPATTIRQAADLIGSAGLTFCLLLANEATASTWGQRRQGVLSMLKPAAIGLAIPLLLAAYGAYVRPLPPSTTAQSLRVGLIQSNLVAYEQLRAEKGAFAAVREVLDLHYAMSYDAVERQKVDVVLWSETAYPTTLGHPKSQTGAELDQEILSIVQAAQVPFVMGTYDRDAAGEYNAAAIVTPKQGVSGMYRKTRLFPLTEWVPAWLDGPNFRSWLPWTGTWLAGNGARVFPLPLKDGREIPVLPLICLDDVDTRLAIHGARLGAQAIITLSNDSWFTQYPQGAALHHAVAAFRSIETRLPQYRVTTNGYSAVIDGQGHVTAGSRLGERTLVVGALPIGTPAPTLLVRWGDWVGLVCVTWLGLLAITALLPRWQPPARPQLDTPPADCPLGSVAVLPLPARLLASALRAFARCALIWLALSILLDDSLRVQAWAQIRLFMSLCLVPEAAAWFVLRAFAATASIESGQLVLRRGKDSLMLPLADIRAVEPSWLPLPTPGLAIHLRSGRPWPYTLAVPDPAKLMRVLTPIDTAQTSKPSIIALLAQTREATRPGRIAHPLVKFALLPLALSLIAFNLHQHIVYGSLFGEYYVLGLKAYLTTLLLWWGGWLIGMTATAAVLRLGIESITLVATWAKPQHAADTRYLIERMGLLVLYVGVPVWLLIRVTGIS</sequence>
<keyword evidence="7 9" id="KW-0472">Membrane</keyword>
<dbReference type="GO" id="GO:0016410">
    <property type="term" value="F:N-acyltransferase activity"/>
    <property type="evidence" value="ECO:0007669"/>
    <property type="project" value="UniProtKB-UniRule"/>
</dbReference>
<dbReference type="AlphaFoldDB" id="A0A840MLL9"/>
<evidence type="ECO:0000256" key="8">
    <source>
        <dbReference type="ARBA" id="ARBA00023315"/>
    </source>
</evidence>
<dbReference type="PANTHER" id="PTHR38686:SF1">
    <property type="entry name" value="APOLIPOPROTEIN N-ACYLTRANSFERASE"/>
    <property type="match status" value="1"/>
</dbReference>
<feature type="transmembrane region" description="Helical" evidence="9">
    <location>
        <begin position="14"/>
        <end position="34"/>
    </location>
</feature>
<evidence type="ECO:0000313" key="11">
    <source>
        <dbReference type="EMBL" id="MBB5018029.1"/>
    </source>
</evidence>
<name>A0A840MLL9_9PROT</name>
<keyword evidence="5 9" id="KW-0812">Transmembrane</keyword>
<dbReference type="Pfam" id="PF00795">
    <property type="entry name" value="CN_hydrolase"/>
    <property type="match status" value="1"/>
</dbReference>
<feature type="transmembrane region" description="Helical" evidence="9">
    <location>
        <begin position="697"/>
        <end position="720"/>
    </location>
</feature>
<dbReference type="EMBL" id="JACHHY010000006">
    <property type="protein sequence ID" value="MBB5018029.1"/>
    <property type="molecule type" value="Genomic_DNA"/>
</dbReference>
<comment type="catalytic activity">
    <reaction evidence="9">
        <text>N-terminal S-1,2-diacyl-sn-glyceryl-L-cysteinyl-[lipoprotein] + a glycerophospholipid = N-acyl-S-1,2-diacyl-sn-glyceryl-L-cysteinyl-[lipoprotein] + a 2-acyl-sn-glycero-3-phospholipid + H(+)</text>
        <dbReference type="Rhea" id="RHEA:48228"/>
        <dbReference type="Rhea" id="RHEA-COMP:14681"/>
        <dbReference type="Rhea" id="RHEA-COMP:14684"/>
        <dbReference type="ChEBI" id="CHEBI:15378"/>
        <dbReference type="ChEBI" id="CHEBI:136912"/>
        <dbReference type="ChEBI" id="CHEBI:140656"/>
        <dbReference type="ChEBI" id="CHEBI:140657"/>
        <dbReference type="ChEBI" id="CHEBI:140660"/>
        <dbReference type="EC" id="2.3.1.269"/>
    </reaction>
</comment>
<feature type="transmembrane region" description="Helical" evidence="9">
    <location>
        <begin position="183"/>
        <end position="203"/>
    </location>
</feature>
<dbReference type="PROSITE" id="PS50263">
    <property type="entry name" value="CN_HYDROLASE"/>
    <property type="match status" value="1"/>
</dbReference>
<feature type="transmembrane region" description="Helical" evidence="9">
    <location>
        <begin position="782"/>
        <end position="801"/>
    </location>
</feature>
<dbReference type="HAMAP" id="MF_01148">
    <property type="entry name" value="Lnt"/>
    <property type="match status" value="1"/>
</dbReference>
<dbReference type="SUPFAM" id="SSF56317">
    <property type="entry name" value="Carbon-nitrogen hydrolase"/>
    <property type="match status" value="1"/>
</dbReference>